<dbReference type="Gene3D" id="2.60.120.260">
    <property type="entry name" value="Galactose-binding domain-like"/>
    <property type="match status" value="1"/>
</dbReference>
<dbReference type="SMART" id="SM00387">
    <property type="entry name" value="HATPase_c"/>
    <property type="match status" value="2"/>
</dbReference>
<feature type="domain" description="Histidine kinase" evidence="11">
    <location>
        <begin position="926"/>
        <end position="1025"/>
    </location>
</feature>
<dbReference type="InterPro" id="IPR036097">
    <property type="entry name" value="HisK_dim/P_sf"/>
</dbReference>
<organism evidence="13 14">
    <name type="scientific">Gordoniibacillus kamchatkensis</name>
    <dbReference type="NCBI Taxonomy" id="1590651"/>
    <lineage>
        <taxon>Bacteria</taxon>
        <taxon>Bacillati</taxon>
        <taxon>Bacillota</taxon>
        <taxon>Bacilli</taxon>
        <taxon>Bacillales</taxon>
        <taxon>Paenibacillaceae</taxon>
        <taxon>Gordoniibacillus</taxon>
    </lineage>
</organism>
<dbReference type="PANTHER" id="PTHR43047:SF72">
    <property type="entry name" value="OSMOSENSING HISTIDINE PROTEIN KINASE SLN1"/>
    <property type="match status" value="1"/>
</dbReference>
<evidence type="ECO:0000256" key="4">
    <source>
        <dbReference type="ARBA" id="ARBA00022679"/>
    </source>
</evidence>
<dbReference type="Pfam" id="PF02518">
    <property type="entry name" value="HATPase_c"/>
    <property type="match status" value="2"/>
</dbReference>
<evidence type="ECO:0000256" key="1">
    <source>
        <dbReference type="ARBA" id="ARBA00000085"/>
    </source>
</evidence>
<keyword evidence="10" id="KW-0812">Transmembrane</keyword>
<evidence type="ECO:0000313" key="13">
    <source>
        <dbReference type="EMBL" id="KIL39590.1"/>
    </source>
</evidence>
<feature type="transmembrane region" description="Helical" evidence="10">
    <location>
        <begin position="366"/>
        <end position="384"/>
    </location>
</feature>
<dbReference type="Pfam" id="PF06580">
    <property type="entry name" value="His_kinase"/>
    <property type="match status" value="1"/>
</dbReference>
<dbReference type="InterPro" id="IPR036890">
    <property type="entry name" value="HATPase_C_sf"/>
</dbReference>
<comment type="catalytic activity">
    <reaction evidence="1">
        <text>ATP + protein L-histidine = ADP + protein N-phospho-L-histidine.</text>
        <dbReference type="EC" id="2.7.13.3"/>
    </reaction>
</comment>
<evidence type="ECO:0000256" key="3">
    <source>
        <dbReference type="ARBA" id="ARBA00022553"/>
    </source>
</evidence>
<evidence type="ECO:0000259" key="12">
    <source>
        <dbReference type="PROSITE" id="PS50110"/>
    </source>
</evidence>
<dbReference type="InterPro" id="IPR010559">
    <property type="entry name" value="Sig_transdc_His_kin_internal"/>
</dbReference>
<keyword evidence="7" id="KW-0067">ATP-binding</keyword>
<evidence type="ECO:0000256" key="8">
    <source>
        <dbReference type="ARBA" id="ARBA00023012"/>
    </source>
</evidence>
<dbReference type="InterPro" id="IPR003594">
    <property type="entry name" value="HATPase_dom"/>
</dbReference>
<protein>
    <recommendedName>
        <fullName evidence="2">histidine kinase</fullName>
        <ecNumber evidence="2">2.7.13.3</ecNumber>
    </recommendedName>
</protein>
<dbReference type="RefSeq" id="WP_041049065.1">
    <property type="nucleotide sequence ID" value="NZ_JXAK01000034.1"/>
</dbReference>
<dbReference type="PROSITE" id="PS50109">
    <property type="entry name" value="HIS_KIN"/>
    <property type="match status" value="2"/>
</dbReference>
<dbReference type="Pfam" id="PF00072">
    <property type="entry name" value="Response_reg"/>
    <property type="match status" value="1"/>
</dbReference>
<keyword evidence="3 9" id="KW-0597">Phosphoprotein</keyword>
<dbReference type="SMART" id="SM00448">
    <property type="entry name" value="REC"/>
    <property type="match status" value="1"/>
</dbReference>
<evidence type="ECO:0000256" key="10">
    <source>
        <dbReference type="SAM" id="Phobius"/>
    </source>
</evidence>
<dbReference type="EMBL" id="JXAK01000034">
    <property type="protein sequence ID" value="KIL39590.1"/>
    <property type="molecule type" value="Genomic_DNA"/>
</dbReference>
<evidence type="ECO:0000256" key="7">
    <source>
        <dbReference type="ARBA" id="ARBA00022840"/>
    </source>
</evidence>
<feature type="domain" description="Response regulatory" evidence="12">
    <location>
        <begin position="699"/>
        <end position="816"/>
    </location>
</feature>
<dbReference type="PROSITE" id="PS50110">
    <property type="entry name" value="RESPONSE_REGULATORY"/>
    <property type="match status" value="1"/>
</dbReference>
<dbReference type="InterPro" id="IPR005467">
    <property type="entry name" value="His_kinase_dom"/>
</dbReference>
<proteinExistence type="predicted"/>
<dbReference type="InterPro" id="IPR001789">
    <property type="entry name" value="Sig_transdc_resp-reg_receiver"/>
</dbReference>
<evidence type="ECO:0000256" key="5">
    <source>
        <dbReference type="ARBA" id="ARBA00022741"/>
    </source>
</evidence>
<dbReference type="EC" id="2.7.13.3" evidence="2"/>
<feature type="modified residue" description="4-aspartylphosphate" evidence="9">
    <location>
        <position position="749"/>
    </location>
</feature>
<dbReference type="PRINTS" id="PR00344">
    <property type="entry name" value="BCTRLSENSOR"/>
</dbReference>
<dbReference type="SUPFAM" id="SSF52172">
    <property type="entry name" value="CheY-like"/>
    <property type="match status" value="1"/>
</dbReference>
<evidence type="ECO:0000259" key="11">
    <source>
        <dbReference type="PROSITE" id="PS50109"/>
    </source>
</evidence>
<name>A0ABR5AF55_9BACL</name>
<keyword evidence="8" id="KW-0902">Two-component regulatory system</keyword>
<dbReference type="Gene3D" id="3.30.565.10">
    <property type="entry name" value="Histidine kinase-like ATPase, C-terminal domain"/>
    <property type="match status" value="2"/>
</dbReference>
<evidence type="ECO:0000313" key="14">
    <source>
        <dbReference type="Proteomes" id="UP000031967"/>
    </source>
</evidence>
<dbReference type="Proteomes" id="UP000031967">
    <property type="component" value="Unassembled WGS sequence"/>
</dbReference>
<dbReference type="Gene3D" id="3.40.50.2300">
    <property type="match status" value="1"/>
</dbReference>
<reference evidence="13 14" key="1">
    <citation type="submission" date="2014-12" db="EMBL/GenBank/DDBJ databases">
        <title>Draft genome sequence of Paenibacillus kamchatkensis strain B-2647.</title>
        <authorList>
            <person name="Karlyshev A.V."/>
            <person name="Kudryashova E.B."/>
        </authorList>
    </citation>
    <scope>NUCLEOTIDE SEQUENCE [LARGE SCALE GENOMIC DNA]</scope>
    <source>
        <strain evidence="13 14">VKM B-2647</strain>
    </source>
</reference>
<dbReference type="CDD" id="cd16922">
    <property type="entry name" value="HATPase_EvgS-ArcB-TorS-like"/>
    <property type="match status" value="1"/>
</dbReference>
<dbReference type="Pfam" id="PF07695">
    <property type="entry name" value="7TMR-DISM_7TM"/>
    <property type="match status" value="1"/>
</dbReference>
<dbReference type="InterPro" id="IPR004358">
    <property type="entry name" value="Sig_transdc_His_kin-like_C"/>
</dbReference>
<comment type="caution">
    <text evidence="13">The sequence shown here is derived from an EMBL/GenBank/DDBJ whole genome shotgun (WGS) entry which is preliminary data.</text>
</comment>
<gene>
    <name evidence="13" type="ORF">SD70_18830</name>
</gene>
<feature type="transmembrane region" description="Helical" evidence="10">
    <location>
        <begin position="218"/>
        <end position="237"/>
    </location>
</feature>
<feature type="transmembrane region" description="Helical" evidence="10">
    <location>
        <begin position="244"/>
        <end position="262"/>
    </location>
</feature>
<feature type="transmembrane region" description="Helical" evidence="10">
    <location>
        <begin position="335"/>
        <end position="354"/>
    </location>
</feature>
<feature type="domain" description="Histidine kinase" evidence="11">
    <location>
        <begin position="442"/>
        <end position="659"/>
    </location>
</feature>
<dbReference type="Pfam" id="PF00512">
    <property type="entry name" value="HisKA"/>
    <property type="match status" value="1"/>
</dbReference>
<keyword evidence="5" id="KW-0547">Nucleotide-binding</keyword>
<keyword evidence="4" id="KW-0808">Transferase</keyword>
<dbReference type="SUPFAM" id="SSF55874">
    <property type="entry name" value="ATPase domain of HSP90 chaperone/DNA topoisomerase II/histidine kinase"/>
    <property type="match status" value="2"/>
</dbReference>
<accession>A0ABR5AF55</accession>
<evidence type="ECO:0000256" key="9">
    <source>
        <dbReference type="PROSITE-ProRule" id="PRU00169"/>
    </source>
</evidence>
<dbReference type="CDD" id="cd00082">
    <property type="entry name" value="HisKA"/>
    <property type="match status" value="1"/>
</dbReference>
<evidence type="ECO:0000256" key="6">
    <source>
        <dbReference type="ARBA" id="ARBA00022777"/>
    </source>
</evidence>
<dbReference type="InterPro" id="IPR011623">
    <property type="entry name" value="7TMR_DISM_rcpt_extracell_dom1"/>
</dbReference>
<evidence type="ECO:0000256" key="2">
    <source>
        <dbReference type="ARBA" id="ARBA00012438"/>
    </source>
</evidence>
<sequence length="1026" mass="113649">MRKKLLAALTILCFILIVVAMCRFLASRTVEGSPEAVNGVLDLTRWNFANNGPIRLDGEWEYYRNQLLTPDDFDPQIHKGKLPEMTGFVHVPDRWEKYAVGGLSGSPYGYATFRMHVKLQGTSGQIYGIRQINIKTAHKLFVNGREIGSSGIPGTNMQETLSVNTPYVRFLQIDGNSADIIVQVANFQYFQGGITHPIYLGYQEDILSMREFAVVQDLLAASCFLLIGAYFIVLFLMRGRERSWLYFGLCCLAVCVYLATHGEKVAAMLAPEIPFELFLKIQTISGGASELFLLLYAMQSFPGLFKKVVMKGFGSTLAARLLLILLTPAPVLSTLNSVGLVLAFFEILYVAYVMSAGMMRRREGSSLMLIGAFSLLILEVASALDILGILSVLSIQTAAWICFAVAQGLFLSKRFVNTFKKVETLSDQLRFMDRLKDEFLANTSHEMKTPLHAIINIAGSLLEGAAGPMSPNQKMNVAMIKDTGKRMANLLGDLLDFSKLKNGELVLKRKTVALQPIVRLIFEMFRHMAGDKPVQFVDLLNDRLFVYVDEDRLAQIMNNLVGNALKFTASGQIAVSAREENGWLAISVSDTGIGIPQDKLEVIFESFEQAGKAVAMEYGGMGLGLSVTKRLVELHGGSIWVESEQGKGAVFTFTVPSANREEEQLTDSGMKLTNALQEMAATQMTSSNKVRLEGEGIFTILIADDDAANRQVLLNLLSVEKYTVIAVSSGMDAMREIELNRRIDLAIIDLMMPGMSGYEVCRNIRRRYSLSELPVLLLTARNRPEDIVTAFDSGVNDFLGKPIEADELKVRVRTLLKLKKSVSDLIHIEMAFLQAQIKPHFLFNTLNTVISVSHTDVSKAQDLLVELSRYLRSSFDFQNREQLVSIHKEMELVESYLFIEKARFGQQLQVTYDVDEDIRCRIPPLIIQPIVENAIRHGVMKRPGGGVVRISVKADQDCLVVVVSDNGPGISDETKASLSKGRTGTRGVGLANIEGRLRTLYGTGLKIDSASGQGTKVMIRIPNSVQ</sequence>
<keyword evidence="6" id="KW-0418">Kinase</keyword>
<keyword evidence="10" id="KW-1133">Transmembrane helix</keyword>
<dbReference type="PANTHER" id="PTHR43047">
    <property type="entry name" value="TWO-COMPONENT HISTIDINE PROTEIN KINASE"/>
    <property type="match status" value="1"/>
</dbReference>
<keyword evidence="14" id="KW-1185">Reference proteome</keyword>
<keyword evidence="10" id="KW-0472">Membrane</keyword>
<dbReference type="SUPFAM" id="SSF47384">
    <property type="entry name" value="Homodimeric domain of signal transducing histidine kinase"/>
    <property type="match status" value="1"/>
</dbReference>
<dbReference type="Gene3D" id="1.10.287.130">
    <property type="match status" value="1"/>
</dbReference>
<dbReference type="SMART" id="SM00388">
    <property type="entry name" value="HisKA"/>
    <property type="match status" value="1"/>
</dbReference>
<dbReference type="InterPro" id="IPR003661">
    <property type="entry name" value="HisK_dim/P_dom"/>
</dbReference>
<dbReference type="InterPro" id="IPR011006">
    <property type="entry name" value="CheY-like_superfamily"/>
</dbReference>